<dbReference type="Proteomes" id="UP000448575">
    <property type="component" value="Unassembled WGS sequence"/>
</dbReference>
<keyword evidence="1" id="KW-1133">Transmembrane helix</keyword>
<organism evidence="2 3">
    <name type="scientific">Pseudoduganella guangdongensis</name>
    <dbReference type="NCBI Taxonomy" id="2692179"/>
    <lineage>
        <taxon>Bacteria</taxon>
        <taxon>Pseudomonadati</taxon>
        <taxon>Pseudomonadota</taxon>
        <taxon>Betaproteobacteria</taxon>
        <taxon>Burkholderiales</taxon>
        <taxon>Oxalobacteraceae</taxon>
        <taxon>Telluria group</taxon>
        <taxon>Pseudoduganella</taxon>
    </lineage>
</organism>
<comment type="caution">
    <text evidence="2">The sequence shown here is derived from an EMBL/GenBank/DDBJ whole genome shotgun (WGS) entry which is preliminary data.</text>
</comment>
<protein>
    <recommendedName>
        <fullName evidence="4">MSHA biogenesis protein MshJ</fullName>
    </recommendedName>
</protein>
<keyword evidence="3" id="KW-1185">Reference proteome</keyword>
<gene>
    <name evidence="2" type="ORF">GTP41_17130</name>
</gene>
<dbReference type="AlphaFoldDB" id="A0A6N9HKH5"/>
<accession>A0A6N9HKH5</accession>
<sequence length="230" mass="24995">MKAALLKLEQRVDSLPLRQRVALFVSGIVVIAAIAWMGKLAPLTVERHALHATMQQQQDQIAAADQGIAAILKAYEPDPNAPLRQRLATVQELTRAVGDELSDKKRGLVQPQRIVPLLQQILRGHPGLRVSAMRTLPVSGLQDGKFSQSTPAVGALPSAGPAPVALLYRHGVELEVRGSYADLLGYMEALEKVSPRLIWGSAKLSVIKHPEASLTLTVYTLSLDDTWVQL</sequence>
<dbReference type="InterPro" id="IPR007690">
    <property type="entry name" value="T2SS_GspM"/>
</dbReference>
<evidence type="ECO:0000256" key="1">
    <source>
        <dbReference type="SAM" id="Phobius"/>
    </source>
</evidence>
<evidence type="ECO:0008006" key="4">
    <source>
        <dbReference type="Google" id="ProtNLM"/>
    </source>
</evidence>
<dbReference type="GO" id="GO:0015628">
    <property type="term" value="P:protein secretion by the type II secretion system"/>
    <property type="evidence" value="ECO:0007669"/>
    <property type="project" value="InterPro"/>
</dbReference>
<feature type="transmembrane region" description="Helical" evidence="1">
    <location>
        <begin position="21"/>
        <end position="38"/>
    </location>
</feature>
<dbReference type="RefSeq" id="WP_161026779.1">
    <property type="nucleotide sequence ID" value="NZ_WWCJ01000011.1"/>
</dbReference>
<dbReference type="GO" id="GO:0015627">
    <property type="term" value="C:type II protein secretion system complex"/>
    <property type="evidence" value="ECO:0007669"/>
    <property type="project" value="InterPro"/>
</dbReference>
<dbReference type="Pfam" id="PF04612">
    <property type="entry name" value="T2SSM"/>
    <property type="match status" value="1"/>
</dbReference>
<evidence type="ECO:0000313" key="2">
    <source>
        <dbReference type="EMBL" id="MYN03819.1"/>
    </source>
</evidence>
<proteinExistence type="predicted"/>
<evidence type="ECO:0000313" key="3">
    <source>
        <dbReference type="Proteomes" id="UP000448575"/>
    </source>
</evidence>
<dbReference type="EMBL" id="WWCJ01000011">
    <property type="protein sequence ID" value="MYN03819.1"/>
    <property type="molecule type" value="Genomic_DNA"/>
</dbReference>
<keyword evidence="1" id="KW-0472">Membrane</keyword>
<keyword evidence="1" id="KW-0812">Transmembrane</keyword>
<reference evidence="2 3" key="1">
    <citation type="submission" date="2019-12" db="EMBL/GenBank/DDBJ databases">
        <title>Novel species isolated from a subtropical stream in China.</title>
        <authorList>
            <person name="Lu H."/>
        </authorList>
    </citation>
    <scope>NUCLEOTIDE SEQUENCE [LARGE SCALE GENOMIC DNA]</scope>
    <source>
        <strain evidence="2 3">DS3</strain>
    </source>
</reference>
<name>A0A6N9HKH5_9BURK</name>